<dbReference type="InParanoid" id="M3YYZ4"/>
<sequence length="96" mass="10333">STSQKAALAPRVGRVPGTSSPPAPGRERASPWPLRTPPIPLPALWDRLADTSPLGAFPLARVQERPGLSRFCSSSSAKTRLDSKVPFQPPLLERLL</sequence>
<feature type="region of interest" description="Disordered" evidence="1">
    <location>
        <begin position="1"/>
        <end position="35"/>
    </location>
</feature>
<dbReference type="EMBL" id="AEYP01085224">
    <property type="status" value="NOT_ANNOTATED_CDS"/>
    <property type="molecule type" value="Genomic_DNA"/>
</dbReference>
<protein>
    <submittedName>
        <fullName evidence="2">Uncharacterized protein</fullName>
    </submittedName>
</protein>
<dbReference type="Ensembl" id="ENSMPUT00000016800.1">
    <property type="protein sequence ID" value="ENSMPUP00000016554.1"/>
    <property type="gene ID" value="ENSMPUG00000016657.1"/>
</dbReference>
<organism evidence="2">
    <name type="scientific">Mustela putorius furo</name>
    <name type="common">European domestic ferret</name>
    <name type="synonym">Mustela furo</name>
    <dbReference type="NCBI Taxonomy" id="9669"/>
    <lineage>
        <taxon>Eukaryota</taxon>
        <taxon>Metazoa</taxon>
        <taxon>Chordata</taxon>
        <taxon>Craniata</taxon>
        <taxon>Vertebrata</taxon>
        <taxon>Euteleostomi</taxon>
        <taxon>Mammalia</taxon>
        <taxon>Eutheria</taxon>
        <taxon>Laurasiatheria</taxon>
        <taxon>Carnivora</taxon>
        <taxon>Caniformia</taxon>
        <taxon>Musteloidea</taxon>
        <taxon>Mustelidae</taxon>
        <taxon>Mustelinae</taxon>
        <taxon>Mustela</taxon>
    </lineage>
</organism>
<evidence type="ECO:0000313" key="2">
    <source>
        <dbReference type="Ensembl" id="ENSMPUP00000016554.1"/>
    </source>
</evidence>
<accession>M3YYZ4</accession>
<dbReference type="AlphaFoldDB" id="M3YYZ4"/>
<proteinExistence type="predicted"/>
<dbReference type="HOGENOM" id="CLU_2365054_0_0_1"/>
<evidence type="ECO:0000256" key="1">
    <source>
        <dbReference type="SAM" id="MobiDB-lite"/>
    </source>
</evidence>
<name>M3YYZ4_MUSPF</name>
<reference evidence="2" key="1">
    <citation type="submission" date="2024-06" db="UniProtKB">
        <authorList>
            <consortium name="Ensembl"/>
        </authorList>
    </citation>
    <scope>IDENTIFICATION</scope>
</reference>